<dbReference type="Gene3D" id="1.10.630.10">
    <property type="entry name" value="Cytochrome P450"/>
    <property type="match status" value="2"/>
</dbReference>
<dbReference type="Proteomes" id="UP000694892">
    <property type="component" value="Chromosome 4S"/>
</dbReference>
<accession>A0A974HMK3</accession>
<dbReference type="GO" id="GO:0005506">
    <property type="term" value="F:iron ion binding"/>
    <property type="evidence" value="ECO:0007669"/>
    <property type="project" value="InterPro"/>
</dbReference>
<dbReference type="InterPro" id="IPR036396">
    <property type="entry name" value="Cyt_P450_sf"/>
</dbReference>
<dbReference type="OMA" id="HHECMKK"/>
<sequence length="448" mass="50789">MKIPAKDKKTPLTNKKPSVSKKFRASEFTGAIFFSSVLFNSSSGASAISISSAHRLRYVDMISIGKIFLPTDPSEPIALVVIRSFGHRAERSDYPRYSPALSKKYGDVFSLQICWQNMVVLNVFEVIKEALFQKSEDIADRLRFPLYEALGLTGNSKVQSWGCYLSRFHLDSPVFGRAVRVKPSCLDFQIRKSGQDIENNDMAISQSLIIHIISPIRPRHRSPPSLTSCAPPPACFLAPEKVATLEYTEPKETKRAASMKIIFFILQLSICTAGTETTTTTLRWALLYMLLYPEVQRKVQEEIDQIIGRNRKPAMLDVLNMPYTSDPQPVAQTEIQGYFIPKGMIVMINLSSVLKDERVWENPYQFYPEHFLDEEGKFVKKEAFVPFAAGRRSCLGEQLARMEMFLFFTTLLQTFIFLIPDNEPRPQADPVSALTLTPHSFNVCAKMR</sequence>
<protein>
    <submittedName>
        <fullName evidence="6">Uncharacterized protein</fullName>
    </submittedName>
</protein>
<dbReference type="PANTHER" id="PTHR24300:SF1">
    <property type="entry name" value="CYTOCHROME P450 2D6-RELATED"/>
    <property type="match status" value="1"/>
</dbReference>
<keyword evidence="4 5" id="KW-0408">Iron</keyword>
<evidence type="ECO:0000256" key="2">
    <source>
        <dbReference type="ARBA" id="ARBA00010617"/>
    </source>
</evidence>
<evidence type="ECO:0000256" key="1">
    <source>
        <dbReference type="ARBA" id="ARBA00001971"/>
    </source>
</evidence>
<dbReference type="GO" id="GO:0006805">
    <property type="term" value="P:xenobiotic metabolic process"/>
    <property type="evidence" value="ECO:0007669"/>
    <property type="project" value="TreeGrafter"/>
</dbReference>
<evidence type="ECO:0000313" key="6">
    <source>
        <dbReference type="EMBL" id="OCT83133.1"/>
    </source>
</evidence>
<dbReference type="GO" id="GO:0016712">
    <property type="term" value="F:oxidoreductase activity, acting on paired donors, with incorporation or reduction of molecular oxygen, reduced flavin or flavoprotein as one donor, and incorporation of one atom of oxygen"/>
    <property type="evidence" value="ECO:0007669"/>
    <property type="project" value="TreeGrafter"/>
</dbReference>
<organism evidence="6 7">
    <name type="scientific">Xenopus laevis</name>
    <name type="common">African clawed frog</name>
    <dbReference type="NCBI Taxonomy" id="8355"/>
    <lineage>
        <taxon>Eukaryota</taxon>
        <taxon>Metazoa</taxon>
        <taxon>Chordata</taxon>
        <taxon>Craniata</taxon>
        <taxon>Vertebrata</taxon>
        <taxon>Euteleostomi</taxon>
        <taxon>Amphibia</taxon>
        <taxon>Batrachia</taxon>
        <taxon>Anura</taxon>
        <taxon>Pipoidea</taxon>
        <taxon>Pipidae</taxon>
        <taxon>Xenopodinae</taxon>
        <taxon>Xenopus</taxon>
        <taxon>Xenopus</taxon>
    </lineage>
</organism>
<dbReference type="InterPro" id="IPR002401">
    <property type="entry name" value="Cyt_P450_E_grp-I"/>
</dbReference>
<comment type="similarity">
    <text evidence="2">Belongs to the cytochrome P450 family.</text>
</comment>
<gene>
    <name evidence="6" type="ORF">XELAEV_18025672mg</name>
</gene>
<dbReference type="EMBL" id="CM004473">
    <property type="protein sequence ID" value="OCT83133.1"/>
    <property type="molecule type" value="Genomic_DNA"/>
</dbReference>
<dbReference type="GO" id="GO:0019369">
    <property type="term" value="P:arachidonate metabolic process"/>
    <property type="evidence" value="ECO:0007669"/>
    <property type="project" value="TreeGrafter"/>
</dbReference>
<dbReference type="AlphaFoldDB" id="A0A974HMK3"/>
<keyword evidence="3 5" id="KW-0479">Metal-binding</keyword>
<evidence type="ECO:0000256" key="4">
    <source>
        <dbReference type="ARBA" id="ARBA00023004"/>
    </source>
</evidence>
<name>A0A974HMK3_XENLA</name>
<reference evidence="7" key="1">
    <citation type="journal article" date="2016" name="Nature">
        <title>Genome evolution in the allotetraploid frog Xenopus laevis.</title>
        <authorList>
            <person name="Session A.M."/>
            <person name="Uno Y."/>
            <person name="Kwon T."/>
            <person name="Chapman J.A."/>
            <person name="Toyoda A."/>
            <person name="Takahashi S."/>
            <person name="Fukui A."/>
            <person name="Hikosaka A."/>
            <person name="Suzuki A."/>
            <person name="Kondo M."/>
            <person name="van Heeringen S.J."/>
            <person name="Quigley I."/>
            <person name="Heinz S."/>
            <person name="Ogino H."/>
            <person name="Ochi H."/>
            <person name="Hellsten U."/>
            <person name="Lyons J.B."/>
            <person name="Simakov O."/>
            <person name="Putnam N."/>
            <person name="Stites J."/>
            <person name="Kuroki Y."/>
            <person name="Tanaka T."/>
            <person name="Michiue T."/>
            <person name="Watanabe M."/>
            <person name="Bogdanovic O."/>
            <person name="Lister R."/>
            <person name="Georgiou G."/>
            <person name="Paranjpe S.S."/>
            <person name="van Kruijsbergen I."/>
            <person name="Shu S."/>
            <person name="Carlson J."/>
            <person name="Kinoshita T."/>
            <person name="Ohta Y."/>
            <person name="Mawaribuchi S."/>
            <person name="Jenkins J."/>
            <person name="Grimwood J."/>
            <person name="Schmutz J."/>
            <person name="Mitros T."/>
            <person name="Mozaffari S.V."/>
            <person name="Suzuki Y."/>
            <person name="Haramoto Y."/>
            <person name="Yamamoto T.S."/>
            <person name="Takagi C."/>
            <person name="Heald R."/>
            <person name="Miller K."/>
            <person name="Haudenschild C."/>
            <person name="Kitzman J."/>
            <person name="Nakayama T."/>
            <person name="Izutsu Y."/>
            <person name="Robert J."/>
            <person name="Fortriede J."/>
            <person name="Burns K."/>
            <person name="Lotay V."/>
            <person name="Karimi K."/>
            <person name="Yasuoka Y."/>
            <person name="Dichmann D.S."/>
            <person name="Flajnik M.F."/>
            <person name="Houston D.W."/>
            <person name="Shendure J."/>
            <person name="DuPasquier L."/>
            <person name="Vize P.D."/>
            <person name="Zorn A.M."/>
            <person name="Ito M."/>
            <person name="Marcotte E.M."/>
            <person name="Wallingford J.B."/>
            <person name="Ito Y."/>
            <person name="Asashima M."/>
            <person name="Ueno N."/>
            <person name="Matsuda Y."/>
            <person name="Veenstra G.J."/>
            <person name="Fujiyama A."/>
            <person name="Harland R.M."/>
            <person name="Taira M."/>
            <person name="Rokhsar D.S."/>
        </authorList>
    </citation>
    <scope>NUCLEOTIDE SEQUENCE [LARGE SCALE GENOMIC DNA]</scope>
    <source>
        <strain evidence="7">J</strain>
    </source>
</reference>
<keyword evidence="5" id="KW-0349">Heme</keyword>
<evidence type="ECO:0000256" key="3">
    <source>
        <dbReference type="ARBA" id="ARBA00022723"/>
    </source>
</evidence>
<dbReference type="InterPro" id="IPR050182">
    <property type="entry name" value="Cytochrome_P450_fam2"/>
</dbReference>
<comment type="cofactor">
    <cofactor evidence="1 5">
        <name>heme</name>
        <dbReference type="ChEBI" id="CHEBI:30413"/>
    </cofactor>
</comment>
<dbReference type="GO" id="GO:0005737">
    <property type="term" value="C:cytoplasm"/>
    <property type="evidence" value="ECO:0007669"/>
    <property type="project" value="TreeGrafter"/>
</dbReference>
<evidence type="ECO:0000256" key="5">
    <source>
        <dbReference type="PIRSR" id="PIRSR602401-1"/>
    </source>
</evidence>
<dbReference type="SUPFAM" id="SSF48264">
    <property type="entry name" value="Cytochrome P450"/>
    <property type="match status" value="2"/>
</dbReference>
<dbReference type="PRINTS" id="PR00463">
    <property type="entry name" value="EP450I"/>
</dbReference>
<dbReference type="InterPro" id="IPR001128">
    <property type="entry name" value="Cyt_P450"/>
</dbReference>
<proteinExistence type="inferred from homology"/>
<dbReference type="PRINTS" id="PR00385">
    <property type="entry name" value="P450"/>
</dbReference>
<dbReference type="PANTHER" id="PTHR24300">
    <property type="entry name" value="CYTOCHROME P450 508A4-RELATED"/>
    <property type="match status" value="1"/>
</dbReference>
<evidence type="ECO:0000313" key="7">
    <source>
        <dbReference type="Proteomes" id="UP000694892"/>
    </source>
</evidence>
<dbReference type="GO" id="GO:0020037">
    <property type="term" value="F:heme binding"/>
    <property type="evidence" value="ECO:0007669"/>
    <property type="project" value="InterPro"/>
</dbReference>
<feature type="binding site" description="axial binding residue" evidence="5">
    <location>
        <position position="394"/>
    </location>
    <ligand>
        <name>heme</name>
        <dbReference type="ChEBI" id="CHEBI:30413"/>
    </ligand>
    <ligandPart>
        <name>Fe</name>
        <dbReference type="ChEBI" id="CHEBI:18248"/>
    </ligandPart>
</feature>
<dbReference type="Pfam" id="PF00067">
    <property type="entry name" value="p450"/>
    <property type="match status" value="3"/>
</dbReference>